<dbReference type="GO" id="GO:0031640">
    <property type="term" value="P:killing of cells of another organism"/>
    <property type="evidence" value="ECO:0007669"/>
    <property type="project" value="UniProtKB-KW"/>
</dbReference>
<evidence type="ECO:0000256" key="3">
    <source>
        <dbReference type="ARBA" id="ARBA00022638"/>
    </source>
</evidence>
<dbReference type="GO" id="GO:0003796">
    <property type="term" value="F:lysozyme activity"/>
    <property type="evidence" value="ECO:0007669"/>
    <property type="project" value="UniProtKB-EC"/>
</dbReference>
<dbReference type="GO" id="GO:0009253">
    <property type="term" value="P:peptidoglycan catabolic process"/>
    <property type="evidence" value="ECO:0007669"/>
    <property type="project" value="InterPro"/>
</dbReference>
<dbReference type="PANTHER" id="PTHR38107">
    <property type="match status" value="1"/>
</dbReference>
<keyword evidence="3 6" id="KW-0081">Bacteriolytic enzyme</keyword>
<dbReference type="PANTHER" id="PTHR38107:SF4">
    <property type="entry name" value="LYSOZYME"/>
    <property type="match status" value="1"/>
</dbReference>
<dbReference type="Gene3D" id="1.10.530.40">
    <property type="match status" value="1"/>
</dbReference>
<proteinExistence type="inferred from homology"/>
<dbReference type="GO" id="GO:0042742">
    <property type="term" value="P:defense response to bacterium"/>
    <property type="evidence" value="ECO:0007669"/>
    <property type="project" value="UniProtKB-KW"/>
</dbReference>
<gene>
    <name evidence="7" type="ORF">DDT56_21730</name>
</gene>
<dbReference type="GO" id="GO:0016998">
    <property type="term" value="P:cell wall macromolecule catabolic process"/>
    <property type="evidence" value="ECO:0007669"/>
    <property type="project" value="InterPro"/>
</dbReference>
<evidence type="ECO:0000256" key="6">
    <source>
        <dbReference type="RuleBase" id="RU003788"/>
    </source>
</evidence>
<organism evidence="7 8">
    <name type="scientific">Brenneria corticis</name>
    <dbReference type="NCBI Taxonomy" id="2173106"/>
    <lineage>
        <taxon>Bacteria</taxon>
        <taxon>Pseudomonadati</taxon>
        <taxon>Pseudomonadota</taxon>
        <taxon>Gammaproteobacteria</taxon>
        <taxon>Enterobacterales</taxon>
        <taxon>Pectobacteriaceae</taxon>
        <taxon>Brenneria</taxon>
    </lineage>
</organism>
<dbReference type="InterPro" id="IPR023346">
    <property type="entry name" value="Lysozyme-like_dom_sf"/>
</dbReference>
<dbReference type="AlphaFoldDB" id="A0A2U1TMA7"/>
<dbReference type="HAMAP" id="MF_04110">
    <property type="entry name" value="ENDOLYSIN_T4"/>
    <property type="match status" value="1"/>
</dbReference>
<dbReference type="Proteomes" id="UP000296159">
    <property type="component" value="Unassembled WGS sequence"/>
</dbReference>
<dbReference type="InterPro" id="IPR002196">
    <property type="entry name" value="Glyco_hydro_24"/>
</dbReference>
<dbReference type="InterPro" id="IPR051018">
    <property type="entry name" value="Bacteriophage_GH24"/>
</dbReference>
<protein>
    <recommendedName>
        <fullName evidence="6">Lysozyme</fullName>
        <ecNumber evidence="6">3.2.1.17</ecNumber>
    </recommendedName>
</protein>
<comment type="caution">
    <text evidence="7">The sequence shown here is derived from an EMBL/GenBank/DDBJ whole genome shotgun (WGS) entry which is preliminary data.</text>
</comment>
<comment type="similarity">
    <text evidence="6">Belongs to the glycosyl hydrolase 24 family.</text>
</comment>
<dbReference type="SUPFAM" id="SSF53955">
    <property type="entry name" value="Lysozyme-like"/>
    <property type="match status" value="1"/>
</dbReference>
<name>A0A2U1TMA7_9GAMM</name>
<evidence type="ECO:0000313" key="7">
    <source>
        <dbReference type="EMBL" id="PWC10535.1"/>
    </source>
</evidence>
<evidence type="ECO:0000256" key="4">
    <source>
        <dbReference type="ARBA" id="ARBA00022801"/>
    </source>
</evidence>
<dbReference type="InterPro" id="IPR023347">
    <property type="entry name" value="Lysozyme_dom_sf"/>
</dbReference>
<evidence type="ECO:0000313" key="8">
    <source>
        <dbReference type="Proteomes" id="UP000296159"/>
    </source>
</evidence>
<accession>A0A2U1TMA7</accession>
<dbReference type="Pfam" id="PF00959">
    <property type="entry name" value="Phage_lysozyme"/>
    <property type="match status" value="1"/>
</dbReference>
<evidence type="ECO:0000256" key="5">
    <source>
        <dbReference type="ARBA" id="ARBA00023295"/>
    </source>
</evidence>
<dbReference type="EMBL" id="QDKH01000036">
    <property type="protein sequence ID" value="PWC10535.1"/>
    <property type="molecule type" value="Genomic_DNA"/>
</dbReference>
<reference evidence="7 8" key="1">
    <citation type="submission" date="2018-04" db="EMBL/GenBank/DDBJ databases">
        <title>Brenneria corticis sp.nov.</title>
        <authorList>
            <person name="Li Y."/>
        </authorList>
    </citation>
    <scope>NUCLEOTIDE SEQUENCE [LARGE SCALE GENOMIC DNA]</scope>
    <source>
        <strain evidence="7 8">CFCC 11842</strain>
    </source>
</reference>
<dbReference type="CDD" id="cd16901">
    <property type="entry name" value="lyz_P1"/>
    <property type="match status" value="1"/>
</dbReference>
<keyword evidence="5 6" id="KW-0326">Glycosidase</keyword>
<evidence type="ECO:0000256" key="1">
    <source>
        <dbReference type="ARBA" id="ARBA00000632"/>
    </source>
</evidence>
<keyword evidence="2 6" id="KW-0929">Antimicrobial</keyword>
<evidence type="ECO:0000256" key="2">
    <source>
        <dbReference type="ARBA" id="ARBA00022529"/>
    </source>
</evidence>
<dbReference type="RefSeq" id="WP_136168449.1">
    <property type="nucleotide sequence ID" value="NZ_KZ819098.1"/>
</dbReference>
<comment type="catalytic activity">
    <reaction evidence="1 6">
        <text>Hydrolysis of (1-&gt;4)-beta-linkages between N-acetylmuramic acid and N-acetyl-D-glucosamine residues in a peptidoglycan and between N-acetyl-D-glucosamine residues in chitodextrins.</text>
        <dbReference type="EC" id="3.2.1.17"/>
    </reaction>
</comment>
<sequence length="182" mass="19950">MAKRKIAAAIVCSVSVIIGIVLNDVDQYKSVTGNSLRFSQAAMEVMGNAEGCRREPYLCPAKIVTQGIGHTGKGSGMVAQASDQQIAQWFAEDQLDAQNCIEANVERKLGKQLPQGVFDGIGSFIFNVGCTKFLRSTMYRHLINQAYTAACNQLPRWVYAGKEILAGLVTRREKEKALCLNF</sequence>
<keyword evidence="8" id="KW-1185">Reference proteome</keyword>
<keyword evidence="4 6" id="KW-0378">Hydrolase</keyword>
<dbReference type="InterPro" id="IPR034690">
    <property type="entry name" value="Endolysin_T4_type"/>
</dbReference>
<dbReference type="EC" id="3.2.1.17" evidence="6"/>